<protein>
    <submittedName>
        <fullName evidence="2">Uncharacterized protein</fullName>
    </submittedName>
</protein>
<proteinExistence type="predicted"/>
<evidence type="ECO:0000313" key="3">
    <source>
        <dbReference type="Proteomes" id="UP000016933"/>
    </source>
</evidence>
<feature type="compositionally biased region" description="Acidic residues" evidence="1">
    <location>
        <begin position="219"/>
        <end position="231"/>
    </location>
</feature>
<gene>
    <name evidence="2" type="ORF">DOTSEDRAFT_71367</name>
</gene>
<name>N1PQC9_DOTSN</name>
<feature type="compositionally biased region" description="Polar residues" evidence="1">
    <location>
        <begin position="124"/>
        <end position="139"/>
    </location>
</feature>
<sequence>MYKEMVDAVNILYFVADAYRDGRIEGKGKNVKVLRDYSPSELFAKYAAEELGSQDAAEGADRIYEYKEFLISSMIAGKEGLSWSKYPLYKHLFGKFPDVWAEMKQRQTPQPAKADSRKSKARSTRQISIDTTGSATKQAFTKRTRSTRQESMDTTSTASSMQQRRVNQQKKVVQSVEVISLDGTSDASTTRTKIRAKGKTAEKATESAPGQTPATSEAVPEDDDDSQEMDGLETLSKDDDRYLETTLRARKNKSSLRPRPSKAPKSTGHKAGKRPAPDGYDDDDGELPSLPIGKKRLAGTDDRRPTSKRRNSRQHVDEGIDIPTSPSNSGEADDASTPDATSSLIDVPIRSLSHQDPVQEDTWVCALDGCAHKVYAASTPEAQLLIKQHYNLHAFDDDERIQMIKKMQAPNLPASRLMERVKLQAKAEGFPGSHQMAPRFPAIGVAQKF</sequence>
<dbReference type="EMBL" id="KB446538">
    <property type="protein sequence ID" value="EME45641.1"/>
    <property type="molecule type" value="Genomic_DNA"/>
</dbReference>
<feature type="compositionally biased region" description="Low complexity" evidence="1">
    <location>
        <begin position="162"/>
        <end position="178"/>
    </location>
</feature>
<evidence type="ECO:0000256" key="1">
    <source>
        <dbReference type="SAM" id="MobiDB-lite"/>
    </source>
</evidence>
<dbReference type="STRING" id="675120.N1PQC9"/>
<keyword evidence="3" id="KW-1185">Reference proteome</keyword>
<organism evidence="2 3">
    <name type="scientific">Dothistroma septosporum (strain NZE10 / CBS 128990)</name>
    <name type="common">Red band needle blight fungus</name>
    <name type="synonym">Mycosphaerella pini</name>
    <dbReference type="NCBI Taxonomy" id="675120"/>
    <lineage>
        <taxon>Eukaryota</taxon>
        <taxon>Fungi</taxon>
        <taxon>Dikarya</taxon>
        <taxon>Ascomycota</taxon>
        <taxon>Pezizomycotina</taxon>
        <taxon>Dothideomycetes</taxon>
        <taxon>Dothideomycetidae</taxon>
        <taxon>Mycosphaerellales</taxon>
        <taxon>Mycosphaerellaceae</taxon>
        <taxon>Dothistroma</taxon>
    </lineage>
</organism>
<feature type="compositionally biased region" description="Basic residues" evidence="1">
    <location>
        <begin position="248"/>
        <end position="273"/>
    </location>
</feature>
<accession>N1PQC9</accession>
<evidence type="ECO:0000313" key="2">
    <source>
        <dbReference type="EMBL" id="EME45641.1"/>
    </source>
</evidence>
<dbReference type="OMA" id="ETIHKHH"/>
<dbReference type="eggNOG" id="ENOG502SK9A">
    <property type="taxonomic scope" value="Eukaryota"/>
</dbReference>
<dbReference type="Proteomes" id="UP000016933">
    <property type="component" value="Unassembled WGS sequence"/>
</dbReference>
<feature type="compositionally biased region" description="Polar residues" evidence="1">
    <location>
        <begin position="182"/>
        <end position="191"/>
    </location>
</feature>
<dbReference type="OrthoDB" id="5382953at2759"/>
<feature type="region of interest" description="Disordered" evidence="1">
    <location>
        <begin position="104"/>
        <end position="341"/>
    </location>
</feature>
<dbReference type="HOGENOM" id="CLU_032073_0_0_1"/>
<reference evidence="3" key="1">
    <citation type="journal article" date="2012" name="PLoS Genet.">
        <title>The genomes of the fungal plant pathogens Cladosporium fulvum and Dothistroma septosporum reveal adaptation to different hosts and lifestyles but also signatures of common ancestry.</title>
        <authorList>
            <person name="de Wit P.J.G.M."/>
            <person name="van der Burgt A."/>
            <person name="Oekmen B."/>
            <person name="Stergiopoulos I."/>
            <person name="Abd-Elsalam K.A."/>
            <person name="Aerts A.L."/>
            <person name="Bahkali A.H."/>
            <person name="Beenen H.G."/>
            <person name="Chettri P."/>
            <person name="Cox M.P."/>
            <person name="Datema E."/>
            <person name="de Vries R.P."/>
            <person name="Dhillon B."/>
            <person name="Ganley A.R."/>
            <person name="Griffiths S.A."/>
            <person name="Guo Y."/>
            <person name="Hamelin R.C."/>
            <person name="Henrissat B."/>
            <person name="Kabir M.S."/>
            <person name="Jashni M.K."/>
            <person name="Kema G."/>
            <person name="Klaubauf S."/>
            <person name="Lapidus A."/>
            <person name="Levasseur A."/>
            <person name="Lindquist E."/>
            <person name="Mehrabi R."/>
            <person name="Ohm R.A."/>
            <person name="Owen T.J."/>
            <person name="Salamov A."/>
            <person name="Schwelm A."/>
            <person name="Schijlen E."/>
            <person name="Sun H."/>
            <person name="van den Burg H.A."/>
            <person name="van Ham R.C.H.J."/>
            <person name="Zhang S."/>
            <person name="Goodwin S.B."/>
            <person name="Grigoriev I.V."/>
            <person name="Collemare J."/>
            <person name="Bradshaw R.E."/>
        </authorList>
    </citation>
    <scope>NUCLEOTIDE SEQUENCE [LARGE SCALE GENOMIC DNA]</scope>
    <source>
        <strain evidence="3">NZE10 / CBS 128990</strain>
    </source>
</reference>
<dbReference type="AlphaFoldDB" id="N1PQC9"/>
<reference evidence="2 3" key="2">
    <citation type="journal article" date="2012" name="PLoS Pathog.">
        <title>Diverse lifestyles and strategies of plant pathogenesis encoded in the genomes of eighteen Dothideomycetes fungi.</title>
        <authorList>
            <person name="Ohm R.A."/>
            <person name="Feau N."/>
            <person name="Henrissat B."/>
            <person name="Schoch C.L."/>
            <person name="Horwitz B.A."/>
            <person name="Barry K.W."/>
            <person name="Condon B.J."/>
            <person name="Copeland A.C."/>
            <person name="Dhillon B."/>
            <person name="Glaser F."/>
            <person name="Hesse C.N."/>
            <person name="Kosti I."/>
            <person name="LaButti K."/>
            <person name="Lindquist E.A."/>
            <person name="Lucas S."/>
            <person name="Salamov A.A."/>
            <person name="Bradshaw R.E."/>
            <person name="Ciuffetti L."/>
            <person name="Hamelin R.C."/>
            <person name="Kema G.H.J."/>
            <person name="Lawrence C."/>
            <person name="Scott J.A."/>
            <person name="Spatafora J.W."/>
            <person name="Turgeon B.G."/>
            <person name="de Wit P.J.G.M."/>
            <person name="Zhong S."/>
            <person name="Goodwin S.B."/>
            <person name="Grigoriev I.V."/>
        </authorList>
    </citation>
    <scope>NUCLEOTIDE SEQUENCE [LARGE SCALE GENOMIC DNA]</scope>
    <source>
        <strain evidence="3">NZE10 / CBS 128990</strain>
    </source>
</reference>
<feature type="compositionally biased region" description="Polar residues" evidence="1">
    <location>
        <begin position="152"/>
        <end position="161"/>
    </location>
</feature>